<organism evidence="5 6">
    <name type="scientific">Paraburkholderia eburnea</name>
    <dbReference type="NCBI Taxonomy" id="1189126"/>
    <lineage>
        <taxon>Bacteria</taxon>
        <taxon>Pseudomonadati</taxon>
        <taxon>Pseudomonadota</taxon>
        <taxon>Betaproteobacteria</taxon>
        <taxon>Burkholderiales</taxon>
        <taxon>Burkholderiaceae</taxon>
        <taxon>Paraburkholderia</taxon>
    </lineage>
</organism>
<evidence type="ECO:0000256" key="2">
    <source>
        <dbReference type="ARBA" id="ARBA00023125"/>
    </source>
</evidence>
<dbReference type="GO" id="GO:0006355">
    <property type="term" value="P:regulation of DNA-templated transcription"/>
    <property type="evidence" value="ECO:0007669"/>
    <property type="project" value="InterPro"/>
</dbReference>
<proteinExistence type="predicted"/>
<dbReference type="Gene3D" id="1.10.10.10">
    <property type="entry name" value="Winged helix-like DNA-binding domain superfamily/Winged helix DNA-binding domain"/>
    <property type="match status" value="1"/>
</dbReference>
<evidence type="ECO:0000313" key="5">
    <source>
        <dbReference type="EMBL" id="POR48847.1"/>
    </source>
</evidence>
<dbReference type="AlphaFoldDB" id="A0A2S4M2H2"/>
<comment type="caution">
    <text evidence="5">The sequence shown here is derived from an EMBL/GenBank/DDBJ whole genome shotgun (WGS) entry which is preliminary data.</text>
</comment>
<dbReference type="GO" id="GO:0003677">
    <property type="term" value="F:DNA binding"/>
    <property type="evidence" value="ECO:0007669"/>
    <property type="project" value="UniProtKB-KW"/>
</dbReference>
<keyword evidence="2" id="KW-0238">DNA-binding</keyword>
<dbReference type="PROSITE" id="PS00622">
    <property type="entry name" value="HTH_LUXR_1"/>
    <property type="match status" value="1"/>
</dbReference>
<feature type="domain" description="HTH luxR-type" evidence="4">
    <location>
        <begin position="264"/>
        <end position="329"/>
    </location>
</feature>
<evidence type="ECO:0000313" key="6">
    <source>
        <dbReference type="Proteomes" id="UP000237381"/>
    </source>
</evidence>
<dbReference type="Proteomes" id="UP000237381">
    <property type="component" value="Unassembled WGS sequence"/>
</dbReference>
<dbReference type="PROSITE" id="PS50043">
    <property type="entry name" value="HTH_LUXR_2"/>
    <property type="match status" value="1"/>
</dbReference>
<evidence type="ECO:0000259" key="4">
    <source>
        <dbReference type="PROSITE" id="PS50043"/>
    </source>
</evidence>
<dbReference type="InterPro" id="IPR000792">
    <property type="entry name" value="Tscrpt_reg_LuxR_C"/>
</dbReference>
<accession>A0A2S4M2H2</accession>
<dbReference type="PANTHER" id="PTHR44688:SF16">
    <property type="entry name" value="DNA-BINDING TRANSCRIPTIONAL ACTIVATOR DEVR_DOSR"/>
    <property type="match status" value="1"/>
</dbReference>
<keyword evidence="3" id="KW-0804">Transcription</keyword>
<evidence type="ECO:0000256" key="1">
    <source>
        <dbReference type="ARBA" id="ARBA00023015"/>
    </source>
</evidence>
<dbReference type="OrthoDB" id="8768171at2"/>
<sequence>MNELGGFLLSLHASAREVPFENFQQHALTLLKQILPFDSARWGVVCHDARGADFHEPFLFNDSPETLKDYDAFRQHDIAARWCLTHLERALNLKLTEAFARVREPGLLEYAQRYRHVQALIVGGRANGEGLHQSISLYGAYETRPFSEAQRNLLECLFAHLSEALQTSLAFQMERVRPSATESVWALAVCDPAGYFRFVEPTFRILLRDEWPIRQPSMLPAELARLIVARSGSAANGGDLRYEGRAALFSIQIVHDVVFVRARARLPVDALSRRERDVARLVVAGCTYKEIARALSIAPATVRNHLQAIHERAGVHRNAELVQQFRRAGL</sequence>
<evidence type="ECO:0000256" key="3">
    <source>
        <dbReference type="ARBA" id="ARBA00023163"/>
    </source>
</evidence>
<dbReference type="EMBL" id="PQGA01000013">
    <property type="protein sequence ID" value="POR48847.1"/>
    <property type="molecule type" value="Genomic_DNA"/>
</dbReference>
<gene>
    <name evidence="5" type="ORF">B0G62_113132</name>
</gene>
<dbReference type="Pfam" id="PF00196">
    <property type="entry name" value="GerE"/>
    <property type="match status" value="1"/>
</dbReference>
<dbReference type="SUPFAM" id="SSF46894">
    <property type="entry name" value="C-terminal effector domain of the bipartite response regulators"/>
    <property type="match status" value="1"/>
</dbReference>
<dbReference type="CDD" id="cd06170">
    <property type="entry name" value="LuxR_C_like"/>
    <property type="match status" value="1"/>
</dbReference>
<protein>
    <submittedName>
        <fullName evidence="5">Regulatory LuxR family protein</fullName>
    </submittedName>
</protein>
<reference evidence="5 6" key="1">
    <citation type="submission" date="2018-01" db="EMBL/GenBank/DDBJ databases">
        <title>Genomic Encyclopedia of Type Strains, Phase III (KMG-III): the genomes of soil and plant-associated and newly described type strains.</title>
        <authorList>
            <person name="Whitman W."/>
        </authorList>
    </citation>
    <scope>NUCLEOTIDE SEQUENCE [LARGE SCALE GENOMIC DNA]</scope>
    <source>
        <strain evidence="5 6">JCM 18070</strain>
    </source>
</reference>
<keyword evidence="6" id="KW-1185">Reference proteome</keyword>
<keyword evidence="1" id="KW-0805">Transcription regulation</keyword>
<dbReference type="InterPro" id="IPR016032">
    <property type="entry name" value="Sig_transdc_resp-reg_C-effctor"/>
</dbReference>
<dbReference type="PANTHER" id="PTHR44688">
    <property type="entry name" value="DNA-BINDING TRANSCRIPTIONAL ACTIVATOR DEVR_DOSR"/>
    <property type="match status" value="1"/>
</dbReference>
<dbReference type="InterPro" id="IPR036388">
    <property type="entry name" value="WH-like_DNA-bd_sf"/>
</dbReference>
<dbReference type="PRINTS" id="PR00038">
    <property type="entry name" value="HTHLUXR"/>
</dbReference>
<name>A0A2S4M2H2_9BURK</name>
<dbReference type="SMART" id="SM00421">
    <property type="entry name" value="HTH_LUXR"/>
    <property type="match status" value="1"/>
</dbReference>
<dbReference type="RefSeq" id="WP_146055339.1">
    <property type="nucleotide sequence ID" value="NZ_PQGA01000013.1"/>
</dbReference>